<keyword evidence="5" id="KW-0614">Plasmid</keyword>
<dbReference type="PANTHER" id="PTHR32114:SF2">
    <property type="entry name" value="ABC TRANSPORTER ABCH.3"/>
    <property type="match status" value="1"/>
</dbReference>
<dbReference type="InterPro" id="IPR038729">
    <property type="entry name" value="Rad50/SbcC_AAA"/>
</dbReference>
<protein>
    <submittedName>
        <fullName evidence="5">Chromosome segregation protein SMC</fullName>
    </submittedName>
</protein>
<organism evidence="5 6">
    <name type="scientific">Natrinema versiforme</name>
    <dbReference type="NCBI Taxonomy" id="88724"/>
    <lineage>
        <taxon>Archaea</taxon>
        <taxon>Methanobacteriati</taxon>
        <taxon>Methanobacteriota</taxon>
        <taxon>Stenosarchaea group</taxon>
        <taxon>Halobacteria</taxon>
        <taxon>Halobacteriales</taxon>
        <taxon>Natrialbaceae</taxon>
        <taxon>Natrinema</taxon>
    </lineage>
</organism>
<evidence type="ECO:0000313" key="6">
    <source>
        <dbReference type="Proteomes" id="UP000302218"/>
    </source>
</evidence>
<comment type="similarity">
    <text evidence="2">Belongs to the Sph1/Sph2 family.</text>
</comment>
<dbReference type="KEGG" id="nvr:FEJ81_19690"/>
<dbReference type="PANTHER" id="PTHR32114">
    <property type="entry name" value="ABC TRANSPORTER ABCH.3"/>
    <property type="match status" value="1"/>
</dbReference>
<dbReference type="OrthoDB" id="241568at2157"/>
<accession>A0A4P8WMF7</accession>
<dbReference type="RefSeq" id="WP_138247170.1">
    <property type="nucleotide sequence ID" value="NZ_CP040331.1"/>
</dbReference>
<dbReference type="Pfam" id="PF13476">
    <property type="entry name" value="AAA_23"/>
    <property type="match status" value="1"/>
</dbReference>
<proteinExistence type="inferred from homology"/>
<dbReference type="SUPFAM" id="SSF52540">
    <property type="entry name" value="P-loop containing nucleoside triphosphate hydrolases"/>
    <property type="match status" value="2"/>
</dbReference>
<name>A0A4P8WMF7_9EURY</name>
<feature type="region of interest" description="Disordered" evidence="3">
    <location>
        <begin position="354"/>
        <end position="387"/>
    </location>
</feature>
<dbReference type="Gene3D" id="3.40.50.300">
    <property type="entry name" value="P-loop containing nucleotide triphosphate hydrolases"/>
    <property type="match status" value="2"/>
</dbReference>
<dbReference type="EMBL" id="CP040331">
    <property type="protein sequence ID" value="QCS44777.1"/>
    <property type="molecule type" value="Genomic_DNA"/>
</dbReference>
<gene>
    <name evidence="5" type="ORF">FEJ81_19690</name>
</gene>
<sequence length="648" mass="74902">MKPKTSADARAALSVERIGGIEETSVEFVPSVNVLQGRNATNRTSLLRAIMAALGSNDVALKGDADQGSVELTIQGVTYTRTLERSGNTTTMSDDPYLEDSTLADLFAFLLESNEARRTVTRGDDLHDVIMRPVDTDEIEREISEAERRKDELDNQLAELRTSKERLPELQSERVSIADELTDKRADLENLREELEAAESGVDEMQAQREAYQETLTELNDTQAELDEIDRKLDNKKTQREALQNERSDLREERSELPTSVEEINELGQRIGELQERRRALGSLLDRLQNIIQFNEEIIDNADSELREVVVPSDEDTDLTDRLMTEQDLVCWTCGSTVDRSEIEDTLEDLQEFRQEKMSERKDISDELNDLRERKRETEKKQQRREQIDQQLQQIDDRIEQQTQRIEELRDRRETLRERVGELERELEEAKPERDDDRVLELNKRENELALTIEELESDLETIGAKIDDIEADVTEIPEIEEERKSVADRLTDLRNRINDIEADAVEAFNDHMENLIQRLDYDNLERIWIERQETTVRDGRRSIPKTEFDLHVVRTTADGTAYEDTVDHLSESEREVTGLVFALAGYLVHEVYDEVPFMLLDSLEAIDSNRIAALVDYFEEYAEFLVVALLPEDAQAVDEQYHRVTEI</sequence>
<dbReference type="GO" id="GO:0016887">
    <property type="term" value="F:ATP hydrolysis activity"/>
    <property type="evidence" value="ECO:0007669"/>
    <property type="project" value="InterPro"/>
</dbReference>
<reference evidence="6" key="1">
    <citation type="submission" date="2019-05" db="EMBL/GenBank/DDBJ databases">
        <title>Genome sequence and methylation pattern of the halophilic Archaeon Natrinema versiforme BOL5-4.</title>
        <authorList>
            <person name="DasSarma P."/>
            <person name="Anton B.P."/>
            <person name="DasSarma S.L."/>
            <person name="Martinez F.L."/>
            <person name="Guzman D."/>
            <person name="Roberts R.J."/>
            <person name="DasSarma S."/>
        </authorList>
    </citation>
    <scope>NUCLEOTIDE SEQUENCE [LARGE SCALE GENOMIC DNA]</scope>
    <source>
        <strain evidence="6">BOL5-4</strain>
        <plasmid evidence="6">pnve500</plasmid>
    </source>
</reference>
<dbReference type="AlphaFoldDB" id="A0A4P8WMF7"/>
<feature type="region of interest" description="Disordered" evidence="3">
    <location>
        <begin position="230"/>
        <end position="257"/>
    </location>
</feature>
<evidence type="ECO:0000256" key="3">
    <source>
        <dbReference type="SAM" id="MobiDB-lite"/>
    </source>
</evidence>
<dbReference type="InterPro" id="IPR027417">
    <property type="entry name" value="P-loop_NTPase"/>
</dbReference>
<feature type="compositionally biased region" description="Basic and acidic residues" evidence="3">
    <location>
        <begin position="230"/>
        <end position="256"/>
    </location>
</feature>
<dbReference type="Proteomes" id="UP000302218">
    <property type="component" value="Plasmid pNVE500"/>
</dbReference>
<geneLocation type="plasmid" evidence="6">
    <name>pnve500</name>
</geneLocation>
<keyword evidence="1" id="KW-0175">Coiled coil</keyword>
<feature type="domain" description="Rad50/SbcC-type AAA" evidence="4">
    <location>
        <begin position="13"/>
        <end position="270"/>
    </location>
</feature>
<evidence type="ECO:0000259" key="4">
    <source>
        <dbReference type="Pfam" id="PF13476"/>
    </source>
</evidence>
<evidence type="ECO:0000313" key="5">
    <source>
        <dbReference type="EMBL" id="QCS44777.1"/>
    </source>
</evidence>
<evidence type="ECO:0000256" key="2">
    <source>
        <dbReference type="ARBA" id="ARBA00049666"/>
    </source>
</evidence>
<dbReference type="GeneID" id="40267546"/>
<evidence type="ECO:0000256" key="1">
    <source>
        <dbReference type="ARBA" id="ARBA00023054"/>
    </source>
</evidence>
<dbReference type="GO" id="GO:0006302">
    <property type="term" value="P:double-strand break repair"/>
    <property type="evidence" value="ECO:0007669"/>
    <property type="project" value="InterPro"/>
</dbReference>
<dbReference type="NCBIfam" id="NF045487">
    <property type="entry name" value="ASRP"/>
    <property type="match status" value="1"/>
</dbReference>